<dbReference type="OrthoDB" id="229902at2"/>
<proteinExistence type="predicted"/>
<feature type="compositionally biased region" description="Low complexity" evidence="1">
    <location>
        <begin position="34"/>
        <end position="50"/>
    </location>
</feature>
<evidence type="ECO:0000256" key="2">
    <source>
        <dbReference type="SAM" id="SignalP"/>
    </source>
</evidence>
<evidence type="ECO:0000256" key="1">
    <source>
        <dbReference type="SAM" id="MobiDB-lite"/>
    </source>
</evidence>
<dbReference type="AlphaFoldDB" id="D2R0N4"/>
<evidence type="ECO:0000313" key="4">
    <source>
        <dbReference type="Proteomes" id="UP000001887"/>
    </source>
</evidence>
<reference evidence="3 4" key="1">
    <citation type="journal article" date="2009" name="Stand. Genomic Sci.">
        <title>Complete genome sequence of Pirellula staleyi type strain (ATCC 27377).</title>
        <authorList>
            <person name="Clum A."/>
            <person name="Tindall B.J."/>
            <person name="Sikorski J."/>
            <person name="Ivanova N."/>
            <person name="Mavrommatis K."/>
            <person name="Lucas S."/>
            <person name="Glavina del Rio T."/>
            <person name="Nolan M."/>
            <person name="Chen F."/>
            <person name="Tice H."/>
            <person name="Pitluck S."/>
            <person name="Cheng J.F."/>
            <person name="Chertkov O."/>
            <person name="Brettin T."/>
            <person name="Han C."/>
            <person name="Detter J.C."/>
            <person name="Kuske C."/>
            <person name="Bruce D."/>
            <person name="Goodwin L."/>
            <person name="Ovchinikova G."/>
            <person name="Pati A."/>
            <person name="Mikhailova N."/>
            <person name="Chen A."/>
            <person name="Palaniappan K."/>
            <person name="Land M."/>
            <person name="Hauser L."/>
            <person name="Chang Y.J."/>
            <person name="Jeffries C.D."/>
            <person name="Chain P."/>
            <person name="Rohde M."/>
            <person name="Goker M."/>
            <person name="Bristow J."/>
            <person name="Eisen J.A."/>
            <person name="Markowitz V."/>
            <person name="Hugenholtz P."/>
            <person name="Kyrpides N.C."/>
            <person name="Klenk H.P."/>
            <person name="Lapidus A."/>
        </authorList>
    </citation>
    <scope>NUCLEOTIDE SEQUENCE [LARGE SCALE GENOMIC DNA]</scope>
    <source>
        <strain evidence="4">ATCC 27377 / DSM 6068 / ICPB 4128</strain>
    </source>
</reference>
<dbReference type="eggNOG" id="COG0526">
    <property type="taxonomic scope" value="Bacteria"/>
</dbReference>
<dbReference type="EMBL" id="CP001848">
    <property type="protein sequence ID" value="ADB16632.1"/>
    <property type="molecule type" value="Genomic_DNA"/>
</dbReference>
<keyword evidence="4" id="KW-1185">Reference proteome</keyword>
<dbReference type="KEGG" id="psl:Psta_1958"/>
<gene>
    <name evidence="3" type="ordered locus">Psta_1958</name>
</gene>
<protein>
    <recommendedName>
        <fullName evidence="5">Thioredoxin domain-containing protein</fullName>
    </recommendedName>
</protein>
<accession>D2R0N4</accession>
<dbReference type="InterPro" id="IPR011047">
    <property type="entry name" value="Quinoprotein_ADH-like_sf"/>
</dbReference>
<dbReference type="PROSITE" id="PS51257">
    <property type="entry name" value="PROKAR_LIPOPROTEIN"/>
    <property type="match status" value="1"/>
</dbReference>
<evidence type="ECO:0008006" key="5">
    <source>
        <dbReference type="Google" id="ProtNLM"/>
    </source>
</evidence>
<dbReference type="Gene3D" id="3.40.30.10">
    <property type="entry name" value="Glutaredoxin"/>
    <property type="match status" value="1"/>
</dbReference>
<feature type="chain" id="PRO_5003035945" description="Thioredoxin domain-containing protein" evidence="2">
    <location>
        <begin position="25"/>
        <end position="811"/>
    </location>
</feature>
<dbReference type="SUPFAM" id="SSF50998">
    <property type="entry name" value="Quinoprotein alcohol dehydrogenase-like"/>
    <property type="match status" value="1"/>
</dbReference>
<sequence precursor="true">MNRFLYWPCALALLLLTITLFSCAPNVDEPAQPATTGESETSAGETTNGSPAESPTSAAGILKQMMAVYRAAQGYSDDAIVRLRYKQQGEEYRDEWKSSVKFARPNKLAIEAFQASIRCDGKEWRAIITDEASNNVDNQVLVRPAPATLTSKDLAADPLLYEIITSQLQRQPIQVELLLESAGLAAALDGGVSCRLLESDKIGGRDCHRIEVPTPGGPFVFWVDQQDYLLRKLVYPVESLLPGLVLDGTVSEVELSAELIGAKFEKPSDSLFTLAMPAGAKPMKSFVIPPRPLPTPLFGRVVEDFYFTSAAEKRIARDDLAEKIVVLGWFHDNPACEATMQELSRAKSKLAENTKVEFLAVATDPATTPTSVLSSRLEQWRVDLPLVRDTEAFGKTVFGILLQPTIVVLDGNHRIQIFQTGGNPQLADQLVEIVGRLGGGEDIAAGIVEQDRAQREQYEKLVAAGGPEAGQVIELPEAVIRPASSPSKMKLTKVFETSEIARPGNLYVIEEEGRPAKLLAIEGWRTVVELDLAGKVLGRHELTIPAEAAATMLRTFRDSAGKWWYLAGSPLGPECYLFDDNWQLVLTWPSAERPAQLCDLLLADLDGKEAPEIVAAHVGLAGLEAVTSTGETKWRCKEFPNVLSVCMTPEDEFGAQRLLVTGESGSVLSVNKYGNFEPSVPVGSWTLVRLLSAKFPAARQATFCGLASDREGRPVAVGINGKLEEQWNYPLPPGAHQRPIEAITSGKLLGSKQGEWLFASPDGSVHLVSEDGEVTDQFATGGVITGIAATIGPDRLLFIAGEKTLTGWKVE</sequence>
<evidence type="ECO:0000313" key="3">
    <source>
        <dbReference type="EMBL" id="ADB16632.1"/>
    </source>
</evidence>
<keyword evidence="2" id="KW-0732">Signal</keyword>
<feature type="region of interest" description="Disordered" evidence="1">
    <location>
        <begin position="30"/>
        <end position="56"/>
    </location>
</feature>
<feature type="signal peptide" evidence="2">
    <location>
        <begin position="1"/>
        <end position="24"/>
    </location>
</feature>
<name>D2R0N4_PIRSD</name>
<dbReference type="SUPFAM" id="SSF52833">
    <property type="entry name" value="Thioredoxin-like"/>
    <property type="match status" value="1"/>
</dbReference>
<dbReference type="InterPro" id="IPR036249">
    <property type="entry name" value="Thioredoxin-like_sf"/>
</dbReference>
<organism evidence="3 4">
    <name type="scientific">Pirellula staleyi (strain ATCC 27377 / DSM 6068 / ICPB 4128)</name>
    <name type="common">Pirella staleyi</name>
    <dbReference type="NCBI Taxonomy" id="530564"/>
    <lineage>
        <taxon>Bacteria</taxon>
        <taxon>Pseudomonadati</taxon>
        <taxon>Planctomycetota</taxon>
        <taxon>Planctomycetia</taxon>
        <taxon>Pirellulales</taxon>
        <taxon>Pirellulaceae</taxon>
        <taxon>Pirellula</taxon>
    </lineage>
</organism>
<dbReference type="Proteomes" id="UP000001887">
    <property type="component" value="Chromosome"/>
</dbReference>
<dbReference type="STRING" id="530564.Psta_1958"/>
<dbReference type="HOGENOM" id="CLU_353628_0_0_0"/>